<name>A0A319DL54_9EURO</name>
<keyword evidence="2" id="KW-0472">Membrane</keyword>
<keyword evidence="2" id="KW-1133">Transmembrane helix</keyword>
<evidence type="ECO:0000256" key="1">
    <source>
        <dbReference type="SAM" id="MobiDB-lite"/>
    </source>
</evidence>
<feature type="transmembrane region" description="Helical" evidence="2">
    <location>
        <begin position="6"/>
        <end position="22"/>
    </location>
</feature>
<feature type="compositionally biased region" description="Basic and acidic residues" evidence="1">
    <location>
        <begin position="69"/>
        <end position="79"/>
    </location>
</feature>
<evidence type="ECO:0000256" key="2">
    <source>
        <dbReference type="SAM" id="Phobius"/>
    </source>
</evidence>
<dbReference type="AlphaFoldDB" id="A0A319DL54"/>
<evidence type="ECO:0000313" key="4">
    <source>
        <dbReference type="Proteomes" id="UP000247810"/>
    </source>
</evidence>
<keyword evidence="2" id="KW-0812">Transmembrane</keyword>
<dbReference type="VEuPathDB" id="FungiDB:BO71DRAFT_64499"/>
<dbReference type="Proteomes" id="UP000247810">
    <property type="component" value="Unassembled WGS sequence"/>
</dbReference>
<keyword evidence="4" id="KW-1185">Reference proteome</keyword>
<accession>A0A319DL54</accession>
<evidence type="ECO:0000313" key="3">
    <source>
        <dbReference type="EMBL" id="PYH98285.1"/>
    </source>
</evidence>
<protein>
    <submittedName>
        <fullName evidence="3">Uncharacterized protein</fullName>
    </submittedName>
</protein>
<sequence length="96" mass="11416">MGYLSWNWFFSFFFLSWLFSTLRRRCGEDWSISRHHHLFLGFKLVRVMGDSEADGHAPVPLFFFKRPFPSKDRKKDRDLGSSPDSGRSSFEAEQKY</sequence>
<dbReference type="EMBL" id="KZ825813">
    <property type="protein sequence ID" value="PYH98285.1"/>
    <property type="molecule type" value="Genomic_DNA"/>
</dbReference>
<gene>
    <name evidence="3" type="ORF">BO71DRAFT_64499</name>
</gene>
<organism evidence="3 4">
    <name type="scientific">Aspergillus ellipticus CBS 707.79</name>
    <dbReference type="NCBI Taxonomy" id="1448320"/>
    <lineage>
        <taxon>Eukaryota</taxon>
        <taxon>Fungi</taxon>
        <taxon>Dikarya</taxon>
        <taxon>Ascomycota</taxon>
        <taxon>Pezizomycotina</taxon>
        <taxon>Eurotiomycetes</taxon>
        <taxon>Eurotiomycetidae</taxon>
        <taxon>Eurotiales</taxon>
        <taxon>Aspergillaceae</taxon>
        <taxon>Aspergillus</taxon>
        <taxon>Aspergillus subgen. Circumdati</taxon>
    </lineage>
</organism>
<proteinExistence type="predicted"/>
<reference evidence="3 4" key="1">
    <citation type="submission" date="2018-02" db="EMBL/GenBank/DDBJ databases">
        <title>The genomes of Aspergillus section Nigri reveals drivers in fungal speciation.</title>
        <authorList>
            <consortium name="DOE Joint Genome Institute"/>
            <person name="Vesth T.C."/>
            <person name="Nybo J."/>
            <person name="Theobald S."/>
            <person name="Brandl J."/>
            <person name="Frisvad J.C."/>
            <person name="Nielsen K.F."/>
            <person name="Lyhne E.K."/>
            <person name="Kogle M.E."/>
            <person name="Kuo A."/>
            <person name="Riley R."/>
            <person name="Clum A."/>
            <person name="Nolan M."/>
            <person name="Lipzen A."/>
            <person name="Salamov A."/>
            <person name="Henrissat B."/>
            <person name="Wiebenga A."/>
            <person name="De vries R.P."/>
            <person name="Grigoriev I.V."/>
            <person name="Mortensen U.H."/>
            <person name="Andersen M.R."/>
            <person name="Baker S.E."/>
        </authorList>
    </citation>
    <scope>NUCLEOTIDE SEQUENCE [LARGE SCALE GENOMIC DNA]</scope>
    <source>
        <strain evidence="3 4">CBS 707.79</strain>
    </source>
</reference>
<feature type="region of interest" description="Disordered" evidence="1">
    <location>
        <begin position="66"/>
        <end position="96"/>
    </location>
</feature>